<proteinExistence type="predicted"/>
<sequence length="108" mass="11896">MPILVVLRLICSGMILCCVLKSAAACSNVFVLCRLGCISKCHVRLFRVGNFFRFRRMRVELVALARDPKASQVSLDCCKILSWSVFCSLGADSVGPGLSNVLTIERRS</sequence>
<dbReference type="AlphaFoldDB" id="A0A2K3P2V7"/>
<gene>
    <name evidence="2" type="ORF">L195_g006175</name>
</gene>
<organism evidence="2 3">
    <name type="scientific">Trifolium pratense</name>
    <name type="common">Red clover</name>
    <dbReference type="NCBI Taxonomy" id="57577"/>
    <lineage>
        <taxon>Eukaryota</taxon>
        <taxon>Viridiplantae</taxon>
        <taxon>Streptophyta</taxon>
        <taxon>Embryophyta</taxon>
        <taxon>Tracheophyta</taxon>
        <taxon>Spermatophyta</taxon>
        <taxon>Magnoliopsida</taxon>
        <taxon>eudicotyledons</taxon>
        <taxon>Gunneridae</taxon>
        <taxon>Pentapetalae</taxon>
        <taxon>rosids</taxon>
        <taxon>fabids</taxon>
        <taxon>Fabales</taxon>
        <taxon>Fabaceae</taxon>
        <taxon>Papilionoideae</taxon>
        <taxon>50 kb inversion clade</taxon>
        <taxon>NPAAA clade</taxon>
        <taxon>Hologalegina</taxon>
        <taxon>IRL clade</taxon>
        <taxon>Trifolieae</taxon>
        <taxon>Trifolium</taxon>
    </lineage>
</organism>
<evidence type="ECO:0000313" key="3">
    <source>
        <dbReference type="Proteomes" id="UP000236291"/>
    </source>
</evidence>
<reference evidence="2 3" key="2">
    <citation type="journal article" date="2017" name="Front. Plant Sci.">
        <title>Gene Classification and Mining of Molecular Markers Useful in Red Clover (Trifolium pratense) Breeding.</title>
        <authorList>
            <person name="Istvanek J."/>
            <person name="Dluhosova J."/>
            <person name="Dluhos P."/>
            <person name="Patkova L."/>
            <person name="Nedelnik J."/>
            <person name="Repkova J."/>
        </authorList>
    </citation>
    <scope>NUCLEOTIDE SEQUENCE [LARGE SCALE GENOMIC DNA]</scope>
    <source>
        <strain evidence="3">cv. Tatra</strain>
        <tissue evidence="2">Young leaves</tissue>
    </source>
</reference>
<name>A0A2K3P2V7_TRIPR</name>
<dbReference type="EMBL" id="ASHM01003263">
    <property type="protein sequence ID" value="PNY09621.1"/>
    <property type="molecule type" value="Genomic_DNA"/>
</dbReference>
<evidence type="ECO:0000256" key="1">
    <source>
        <dbReference type="SAM" id="SignalP"/>
    </source>
</evidence>
<keyword evidence="1" id="KW-0732">Signal</keyword>
<reference evidence="2 3" key="1">
    <citation type="journal article" date="2014" name="Am. J. Bot.">
        <title>Genome assembly and annotation for red clover (Trifolium pratense; Fabaceae).</title>
        <authorList>
            <person name="Istvanek J."/>
            <person name="Jaros M."/>
            <person name="Krenek A."/>
            <person name="Repkova J."/>
        </authorList>
    </citation>
    <scope>NUCLEOTIDE SEQUENCE [LARGE SCALE GENOMIC DNA]</scope>
    <source>
        <strain evidence="3">cv. Tatra</strain>
        <tissue evidence="2">Young leaves</tissue>
    </source>
</reference>
<dbReference type="Proteomes" id="UP000236291">
    <property type="component" value="Unassembled WGS sequence"/>
</dbReference>
<evidence type="ECO:0000313" key="2">
    <source>
        <dbReference type="EMBL" id="PNY09621.1"/>
    </source>
</evidence>
<evidence type="ECO:0008006" key="4">
    <source>
        <dbReference type="Google" id="ProtNLM"/>
    </source>
</evidence>
<comment type="caution">
    <text evidence="2">The sequence shown here is derived from an EMBL/GenBank/DDBJ whole genome shotgun (WGS) entry which is preliminary data.</text>
</comment>
<protein>
    <recommendedName>
        <fullName evidence="4">Secreted protein</fullName>
    </recommendedName>
</protein>
<accession>A0A2K3P2V7</accession>
<feature type="signal peptide" evidence="1">
    <location>
        <begin position="1"/>
        <end position="25"/>
    </location>
</feature>
<feature type="chain" id="PRO_5014360821" description="Secreted protein" evidence="1">
    <location>
        <begin position="26"/>
        <end position="108"/>
    </location>
</feature>